<name>A0A812SAX6_9DINO</name>
<feature type="compositionally biased region" description="Basic and acidic residues" evidence="1">
    <location>
        <begin position="523"/>
        <end position="533"/>
    </location>
</feature>
<organism evidence="2 3">
    <name type="scientific">Symbiodinium natans</name>
    <dbReference type="NCBI Taxonomy" id="878477"/>
    <lineage>
        <taxon>Eukaryota</taxon>
        <taxon>Sar</taxon>
        <taxon>Alveolata</taxon>
        <taxon>Dinophyceae</taxon>
        <taxon>Suessiales</taxon>
        <taxon>Symbiodiniaceae</taxon>
        <taxon>Symbiodinium</taxon>
    </lineage>
</organism>
<sequence length="612" mass="66125">HETGIAAWRPAWLCPGCARDVQLDDIHVPANAGQTCGGCGSRLWWEYDRAIERGRLRCSHGCNRPAEELRAPEPVRPAPAALPHVFGRGGGSAFWPSRGPPTGDVRVSTNSWLYVPLLHAAAADLAVAALAEWRADPRAASWWEEARHVLMASEPVSPQTLVTAVVRAVEAAPTHEHHLPDLVSRIQDAGLHVGWAVRQLREPDAYLLAPVQEALLECYGGMQLASALGRHSDRFRCFPSWRSRRDIRARRAGTPPWAGPWRSAGFWGASACRIDSRFPFPTSLALLGSGLTALISSSPSSEEVALSKQQVADALRTSKRGSAVGLSGATVEFYKLLLDDEGALEAFTFVVNVAARAQAPPVALDALALSRLTALRKPQGGVRVLRQRFPDVAQQLVRALEGDAVAAPPCVRAAAATERLDAAGWDERPHWAACADGAQVAELPTSFGGLGRRFCRSSRPDGQLLRVLLPTMEPAAQALLRSQAEPYPQTTATPSCQRQIALRRRFRLALLLAAGPREIGELKDKISEGDPVRRARQRRHRPDTQGRAGNCPLHGDREQAPPSPCPPLGRRGTQGCRGPLNAETQELANEALALLAPPVCDLKCATDRDCVG</sequence>
<proteinExistence type="predicted"/>
<dbReference type="AlphaFoldDB" id="A0A812SAX6"/>
<feature type="region of interest" description="Disordered" evidence="1">
    <location>
        <begin position="523"/>
        <end position="579"/>
    </location>
</feature>
<comment type="caution">
    <text evidence="2">The sequence shown here is derived from an EMBL/GenBank/DDBJ whole genome shotgun (WGS) entry which is preliminary data.</text>
</comment>
<dbReference type="EMBL" id="CAJNDS010002438">
    <property type="protein sequence ID" value="CAE7475409.1"/>
    <property type="molecule type" value="Genomic_DNA"/>
</dbReference>
<feature type="non-terminal residue" evidence="2">
    <location>
        <position position="612"/>
    </location>
</feature>
<keyword evidence="3" id="KW-1185">Reference proteome</keyword>
<dbReference type="Proteomes" id="UP000604046">
    <property type="component" value="Unassembled WGS sequence"/>
</dbReference>
<protein>
    <submittedName>
        <fullName evidence="2">Uncharacterized protein</fullName>
    </submittedName>
</protein>
<dbReference type="OrthoDB" id="7485566at2759"/>
<evidence type="ECO:0000313" key="3">
    <source>
        <dbReference type="Proteomes" id="UP000604046"/>
    </source>
</evidence>
<accession>A0A812SAX6</accession>
<evidence type="ECO:0000313" key="2">
    <source>
        <dbReference type="EMBL" id="CAE7475409.1"/>
    </source>
</evidence>
<evidence type="ECO:0000256" key="1">
    <source>
        <dbReference type="SAM" id="MobiDB-lite"/>
    </source>
</evidence>
<reference evidence="2" key="1">
    <citation type="submission" date="2021-02" db="EMBL/GenBank/DDBJ databases">
        <authorList>
            <person name="Dougan E. K."/>
            <person name="Rhodes N."/>
            <person name="Thang M."/>
            <person name="Chan C."/>
        </authorList>
    </citation>
    <scope>NUCLEOTIDE SEQUENCE</scope>
</reference>
<gene>
    <name evidence="2" type="ORF">SNAT2548_LOCUS26711</name>
</gene>